<feature type="region of interest" description="Disordered" evidence="1">
    <location>
        <begin position="26"/>
        <end position="67"/>
    </location>
</feature>
<feature type="signal peptide" evidence="2">
    <location>
        <begin position="1"/>
        <end position="20"/>
    </location>
</feature>
<evidence type="ECO:0000313" key="3">
    <source>
        <dbReference type="EMBL" id="GIL27816.1"/>
    </source>
</evidence>
<proteinExistence type="predicted"/>
<feature type="compositionally biased region" description="Low complexity" evidence="1">
    <location>
        <begin position="27"/>
        <end position="61"/>
    </location>
</feature>
<accession>A0A8J4EKW2</accession>
<keyword evidence="4" id="KW-1185">Reference proteome</keyword>
<evidence type="ECO:0000256" key="1">
    <source>
        <dbReference type="SAM" id="MobiDB-lite"/>
    </source>
</evidence>
<protein>
    <submittedName>
        <fullName evidence="3">Uncharacterized protein</fullName>
    </submittedName>
</protein>
<name>A0A8J4EKW2_9ACTN</name>
<reference evidence="4" key="1">
    <citation type="journal article" date="2021" name="Int. J. Syst. Evol. Microbiol.">
        <title>Actinocatenispora comari sp. nov., an endophytic actinomycete isolated from aerial parts of Comarum salesowianum.</title>
        <authorList>
            <person name="Oyunbileg N."/>
            <person name="Iizaka Y."/>
            <person name="Hamada M."/>
            <person name="Davaapurev B.O."/>
            <person name="Fukumoto A."/>
            <person name="Tsetseg B."/>
            <person name="Kato F."/>
            <person name="Tamura T."/>
            <person name="Batkhuu J."/>
            <person name="Anzai Y."/>
        </authorList>
    </citation>
    <scope>NUCLEOTIDE SEQUENCE [LARGE SCALE GENOMIC DNA]</scope>
    <source>
        <strain evidence="4">NUM-2625</strain>
    </source>
</reference>
<comment type="caution">
    <text evidence="3">The sequence shown here is derived from an EMBL/GenBank/DDBJ whole genome shotgun (WGS) entry which is preliminary data.</text>
</comment>
<evidence type="ECO:0000313" key="4">
    <source>
        <dbReference type="Proteomes" id="UP000614996"/>
    </source>
</evidence>
<organism evidence="3 4">
    <name type="scientific">Actinocatenispora comari</name>
    <dbReference type="NCBI Taxonomy" id="2807577"/>
    <lineage>
        <taxon>Bacteria</taxon>
        <taxon>Bacillati</taxon>
        <taxon>Actinomycetota</taxon>
        <taxon>Actinomycetes</taxon>
        <taxon>Micromonosporales</taxon>
        <taxon>Micromonosporaceae</taxon>
        <taxon>Actinocatenispora</taxon>
    </lineage>
</organism>
<sequence>MLRRLLLSSGLVVVLATAVACGRHGVTAPATTSPTPGFTGATPAATPTAAEPRATSPTGLGLHTGSGTGDPHVDVLVRVAYRRERVVPPAGLVDVALGTRIRVVVASDKQQKLTVTYYPSEVRTVQPGKPASITFRANAKGIMKVILSDDEAVLVAFRSG</sequence>
<dbReference type="Proteomes" id="UP000614996">
    <property type="component" value="Unassembled WGS sequence"/>
</dbReference>
<gene>
    <name evidence="3" type="ORF">NUM_30700</name>
</gene>
<dbReference type="AlphaFoldDB" id="A0A8J4EKW2"/>
<dbReference type="PROSITE" id="PS51257">
    <property type="entry name" value="PROKAR_LIPOPROTEIN"/>
    <property type="match status" value="1"/>
</dbReference>
<feature type="chain" id="PRO_5039716751" evidence="2">
    <location>
        <begin position="21"/>
        <end position="160"/>
    </location>
</feature>
<keyword evidence="2" id="KW-0732">Signal</keyword>
<dbReference type="RefSeq" id="WP_207125545.1">
    <property type="nucleotide sequence ID" value="NZ_BOPO01000053.1"/>
</dbReference>
<dbReference type="EMBL" id="BOPO01000053">
    <property type="protein sequence ID" value="GIL27816.1"/>
    <property type="molecule type" value="Genomic_DNA"/>
</dbReference>
<evidence type="ECO:0000256" key="2">
    <source>
        <dbReference type="SAM" id="SignalP"/>
    </source>
</evidence>